<dbReference type="AlphaFoldDB" id="A0A9P0YIF8"/>
<feature type="region of interest" description="Disordered" evidence="1">
    <location>
        <begin position="42"/>
        <end position="64"/>
    </location>
</feature>
<protein>
    <submittedName>
        <fullName evidence="2">Uncharacterized protein</fullName>
    </submittedName>
</protein>
<dbReference type="EMBL" id="CAMAPE010000004">
    <property type="protein sequence ID" value="CAH9058581.1"/>
    <property type="molecule type" value="Genomic_DNA"/>
</dbReference>
<gene>
    <name evidence="2" type="ORF">CEURO_LOCUS1277</name>
</gene>
<comment type="caution">
    <text evidence="2">The sequence shown here is derived from an EMBL/GenBank/DDBJ whole genome shotgun (WGS) entry which is preliminary data.</text>
</comment>
<proteinExistence type="predicted"/>
<name>A0A9P0YIF8_CUSEU</name>
<evidence type="ECO:0000313" key="2">
    <source>
        <dbReference type="EMBL" id="CAH9058581.1"/>
    </source>
</evidence>
<reference evidence="2" key="1">
    <citation type="submission" date="2022-07" db="EMBL/GenBank/DDBJ databases">
        <authorList>
            <person name="Macas J."/>
            <person name="Novak P."/>
            <person name="Neumann P."/>
        </authorList>
    </citation>
    <scope>NUCLEOTIDE SEQUENCE</scope>
</reference>
<evidence type="ECO:0000256" key="1">
    <source>
        <dbReference type="SAM" id="MobiDB-lite"/>
    </source>
</evidence>
<dbReference type="Proteomes" id="UP001152484">
    <property type="component" value="Unassembled WGS sequence"/>
</dbReference>
<accession>A0A9P0YIF8</accession>
<sequence>MDGLPPPHYFQVKTKEESLLLPPSIHLDPIYPIGIERSAKYLPPYPKTSSSNRNQKRGFREGKVKESVERLRGLTEVFLEFAGVRRRFAGVSPEFN</sequence>
<evidence type="ECO:0000313" key="3">
    <source>
        <dbReference type="Proteomes" id="UP001152484"/>
    </source>
</evidence>
<organism evidence="2 3">
    <name type="scientific">Cuscuta europaea</name>
    <name type="common">European dodder</name>
    <dbReference type="NCBI Taxonomy" id="41803"/>
    <lineage>
        <taxon>Eukaryota</taxon>
        <taxon>Viridiplantae</taxon>
        <taxon>Streptophyta</taxon>
        <taxon>Embryophyta</taxon>
        <taxon>Tracheophyta</taxon>
        <taxon>Spermatophyta</taxon>
        <taxon>Magnoliopsida</taxon>
        <taxon>eudicotyledons</taxon>
        <taxon>Gunneridae</taxon>
        <taxon>Pentapetalae</taxon>
        <taxon>asterids</taxon>
        <taxon>lamiids</taxon>
        <taxon>Solanales</taxon>
        <taxon>Convolvulaceae</taxon>
        <taxon>Cuscuteae</taxon>
        <taxon>Cuscuta</taxon>
        <taxon>Cuscuta subgen. Cuscuta</taxon>
    </lineage>
</organism>
<keyword evidence="3" id="KW-1185">Reference proteome</keyword>